<proteinExistence type="predicted"/>
<evidence type="ECO:0000313" key="3">
    <source>
        <dbReference type="EMBL" id="GAB1309887.1"/>
    </source>
</evidence>
<dbReference type="EMBL" id="BAAFSV010000001">
    <property type="protein sequence ID" value="GAB1309887.1"/>
    <property type="molecule type" value="Genomic_DNA"/>
</dbReference>
<evidence type="ECO:0000313" key="4">
    <source>
        <dbReference type="Proteomes" id="UP001628179"/>
    </source>
</evidence>
<sequence>MKRIIRNKMVWFRKDKSDNSGKQTQNRGNSNSAGTEQKDGSNEQGISQTGQFSWKCACGQDIPGDPTAHRCPDQEATEPSPLEYVTSLGVDGCIGGESIVRLAGGERRLVKDLKKGDLIECNADGDVAEVQCVMVQRATKASTPMVKIMDGVFLTPMHPVEINGTWALPKDVGDVRLEETDRVFNFLLDNHHTIRLDGVTCAVLGHQRSGLTSHPFWGCWEKVSKCMWWTDSAGFEAGLVEISGTVRNQIGTVYGLKDMKGNPVI</sequence>
<keyword evidence="4" id="KW-1185">Reference proteome</keyword>
<dbReference type="Proteomes" id="UP001628179">
    <property type="component" value="Unassembled WGS sequence"/>
</dbReference>
<feature type="region of interest" description="Disordered" evidence="1">
    <location>
        <begin position="10"/>
        <end position="47"/>
    </location>
</feature>
<comment type="caution">
    <text evidence="3">The sequence shown here is derived from an EMBL/GenBank/DDBJ whole genome shotgun (WGS) entry which is preliminary data.</text>
</comment>
<dbReference type="SUPFAM" id="SSF51294">
    <property type="entry name" value="Hedgehog/intein (Hint) domain"/>
    <property type="match status" value="1"/>
</dbReference>
<dbReference type="RefSeq" id="XP_070911620.1">
    <property type="nucleotide sequence ID" value="XM_071055519.1"/>
</dbReference>
<reference evidence="3 4" key="1">
    <citation type="submission" date="2024-09" db="EMBL/GenBank/DDBJ databases">
        <title>Itraconazole resistance in Madurella fahalii resulting from another homologue of gene encoding cytochrome P450 14-alpha sterol demethylase (CYP51).</title>
        <authorList>
            <person name="Yoshioka I."/>
            <person name="Fahal A.H."/>
            <person name="Kaneko S."/>
            <person name="Yaguchi T."/>
        </authorList>
    </citation>
    <scope>NUCLEOTIDE SEQUENCE [LARGE SCALE GENOMIC DNA]</scope>
    <source>
        <strain evidence="3 4">IFM 68171</strain>
    </source>
</reference>
<evidence type="ECO:0000259" key="2">
    <source>
        <dbReference type="Pfam" id="PF14623"/>
    </source>
</evidence>
<evidence type="ECO:0000256" key="1">
    <source>
        <dbReference type="SAM" id="MobiDB-lite"/>
    </source>
</evidence>
<name>A0ABQ0FWK2_9PEZI</name>
<feature type="compositionally biased region" description="Polar residues" evidence="1">
    <location>
        <begin position="20"/>
        <end position="35"/>
    </location>
</feature>
<protein>
    <recommendedName>
        <fullName evidence="2">Vint domain-containing protein</fullName>
    </recommendedName>
</protein>
<organism evidence="3 4">
    <name type="scientific">Madurella fahalii</name>
    <dbReference type="NCBI Taxonomy" id="1157608"/>
    <lineage>
        <taxon>Eukaryota</taxon>
        <taxon>Fungi</taxon>
        <taxon>Dikarya</taxon>
        <taxon>Ascomycota</taxon>
        <taxon>Pezizomycotina</taxon>
        <taxon>Sordariomycetes</taxon>
        <taxon>Sordariomycetidae</taxon>
        <taxon>Sordariales</taxon>
        <taxon>Sordariales incertae sedis</taxon>
        <taxon>Madurella</taxon>
    </lineage>
</organism>
<dbReference type="Pfam" id="PF14623">
    <property type="entry name" value="Vint"/>
    <property type="match status" value="1"/>
</dbReference>
<accession>A0ABQ0FWK2</accession>
<dbReference type="InterPro" id="IPR036844">
    <property type="entry name" value="Hint_dom_sf"/>
</dbReference>
<gene>
    <name evidence="3" type="ORF">MFIFM68171_00097</name>
</gene>
<feature type="domain" description="Vint" evidence="2">
    <location>
        <begin position="92"/>
        <end position="249"/>
    </location>
</feature>
<dbReference type="InterPro" id="IPR039510">
    <property type="entry name" value="Vint_dom"/>
</dbReference>
<dbReference type="GeneID" id="98170842"/>